<dbReference type="GO" id="GO:0004674">
    <property type="term" value="F:protein serine/threonine kinase activity"/>
    <property type="evidence" value="ECO:0007669"/>
    <property type="project" value="UniProtKB-KW"/>
</dbReference>
<feature type="binding site" evidence="7">
    <location>
        <position position="316"/>
    </location>
    <ligand>
        <name>ATP</name>
        <dbReference type="ChEBI" id="CHEBI:30616"/>
    </ligand>
</feature>
<evidence type="ECO:0000256" key="5">
    <source>
        <dbReference type="ARBA" id="ARBA00022840"/>
    </source>
</evidence>
<feature type="region of interest" description="Disordered" evidence="9">
    <location>
        <begin position="66"/>
        <end position="121"/>
    </location>
</feature>
<feature type="compositionally biased region" description="Polar residues" evidence="9">
    <location>
        <begin position="71"/>
        <end position="105"/>
    </location>
</feature>
<feature type="region of interest" description="Disordered" evidence="9">
    <location>
        <begin position="139"/>
        <end position="175"/>
    </location>
</feature>
<evidence type="ECO:0000313" key="11">
    <source>
        <dbReference type="EMBL" id="GMM52001.1"/>
    </source>
</evidence>
<keyword evidence="1 11" id="KW-0723">Serine/threonine-protein kinase</keyword>
<dbReference type="PROSITE" id="PS50011">
    <property type="entry name" value="PROTEIN_KINASE_DOM"/>
    <property type="match status" value="1"/>
</dbReference>
<evidence type="ECO:0000256" key="1">
    <source>
        <dbReference type="ARBA" id="ARBA00022527"/>
    </source>
</evidence>
<accession>A0AAV5RMX6</accession>
<keyword evidence="5 7" id="KW-0067">ATP-binding</keyword>
<feature type="binding site" evidence="7">
    <location>
        <begin position="422"/>
        <end position="423"/>
    </location>
    <ligand>
        <name>ATP</name>
        <dbReference type="ChEBI" id="CHEBI:30616"/>
    </ligand>
</feature>
<evidence type="ECO:0000256" key="6">
    <source>
        <dbReference type="PIRSR" id="PIRSR630616-1"/>
    </source>
</evidence>
<evidence type="ECO:0000256" key="7">
    <source>
        <dbReference type="PIRSR" id="PIRSR630616-2"/>
    </source>
</evidence>
<feature type="domain" description="Protein kinase" evidence="10">
    <location>
        <begin position="254"/>
        <end position="588"/>
    </location>
</feature>
<name>A0AAV5RMX6_STABA</name>
<evidence type="ECO:0000256" key="2">
    <source>
        <dbReference type="ARBA" id="ARBA00022679"/>
    </source>
</evidence>
<comment type="caution">
    <text evidence="11">The sequence shown here is derived from an EMBL/GenBank/DDBJ whole genome shotgun (WGS) entry which is preliminary data.</text>
</comment>
<keyword evidence="3 7" id="KW-0547">Nucleotide-binding</keyword>
<evidence type="ECO:0000313" key="12">
    <source>
        <dbReference type="Proteomes" id="UP001362899"/>
    </source>
</evidence>
<feature type="region of interest" description="Disordered" evidence="9">
    <location>
        <begin position="1"/>
        <end position="50"/>
    </location>
</feature>
<evidence type="ECO:0000256" key="3">
    <source>
        <dbReference type="ARBA" id="ARBA00022741"/>
    </source>
</evidence>
<dbReference type="InterPro" id="IPR011009">
    <property type="entry name" value="Kinase-like_dom_sf"/>
</dbReference>
<reference evidence="11 12" key="1">
    <citation type="journal article" date="2023" name="Elife">
        <title>Identification of key yeast species and microbe-microbe interactions impacting larval growth of Drosophila in the wild.</title>
        <authorList>
            <person name="Mure A."/>
            <person name="Sugiura Y."/>
            <person name="Maeda R."/>
            <person name="Honda K."/>
            <person name="Sakurai N."/>
            <person name="Takahashi Y."/>
            <person name="Watada M."/>
            <person name="Katoh T."/>
            <person name="Gotoh A."/>
            <person name="Gotoh Y."/>
            <person name="Taniguchi I."/>
            <person name="Nakamura K."/>
            <person name="Hayashi T."/>
            <person name="Katayama T."/>
            <person name="Uemura T."/>
            <person name="Hattori Y."/>
        </authorList>
    </citation>
    <scope>NUCLEOTIDE SEQUENCE [LARGE SCALE GENOMIC DNA]</scope>
    <source>
        <strain evidence="11 12">SB-73</strain>
    </source>
</reference>
<feature type="cross-link" description="Glycyl lysine isopeptide (Lys-Gly) (interchain with G-Cter in SUMO2)" evidence="8">
    <location>
        <position position="420"/>
    </location>
</feature>
<keyword evidence="12" id="KW-1185">Reference proteome</keyword>
<dbReference type="Gene3D" id="1.10.510.10">
    <property type="entry name" value="Transferase(Phosphotransferase) domain 1"/>
    <property type="match status" value="1"/>
</dbReference>
<evidence type="ECO:0000256" key="8">
    <source>
        <dbReference type="PIRSR" id="PIRSR630616-3"/>
    </source>
</evidence>
<evidence type="ECO:0000256" key="4">
    <source>
        <dbReference type="ARBA" id="ARBA00022777"/>
    </source>
</evidence>
<gene>
    <name evidence="11" type="ORF">DASB73_029640</name>
</gene>
<proteinExistence type="predicted"/>
<dbReference type="Proteomes" id="UP001362899">
    <property type="component" value="Unassembled WGS sequence"/>
</dbReference>
<evidence type="ECO:0000256" key="9">
    <source>
        <dbReference type="SAM" id="MobiDB-lite"/>
    </source>
</evidence>
<organism evidence="11 12">
    <name type="scientific">Starmerella bacillaris</name>
    <name type="common">Yeast</name>
    <name type="synonym">Candida zemplinina</name>
    <dbReference type="NCBI Taxonomy" id="1247836"/>
    <lineage>
        <taxon>Eukaryota</taxon>
        <taxon>Fungi</taxon>
        <taxon>Dikarya</taxon>
        <taxon>Ascomycota</taxon>
        <taxon>Saccharomycotina</taxon>
        <taxon>Dipodascomycetes</taxon>
        <taxon>Dipodascales</taxon>
        <taxon>Trichomonascaceae</taxon>
        <taxon>Starmerella</taxon>
    </lineage>
</organism>
<dbReference type="InterPro" id="IPR030616">
    <property type="entry name" value="Aur-like"/>
</dbReference>
<dbReference type="AlphaFoldDB" id="A0AAV5RMX6"/>
<evidence type="ECO:0000259" key="10">
    <source>
        <dbReference type="PROSITE" id="PS50011"/>
    </source>
</evidence>
<protein>
    <submittedName>
        <fullName evidence="11">Serine/threonine protein kinase</fullName>
    </submittedName>
</protein>
<feature type="binding site" evidence="7">
    <location>
        <position position="464"/>
    </location>
    <ligand>
        <name>ATP</name>
        <dbReference type="ChEBI" id="CHEBI:30616"/>
    </ligand>
</feature>
<keyword evidence="2" id="KW-0808">Transferase</keyword>
<keyword evidence="4 11" id="KW-0418">Kinase</keyword>
<dbReference type="PANTHER" id="PTHR24350">
    <property type="entry name" value="SERINE/THREONINE-PROTEIN KINASE IAL-RELATED"/>
    <property type="match status" value="1"/>
</dbReference>
<dbReference type="GO" id="GO:0005524">
    <property type="term" value="F:ATP binding"/>
    <property type="evidence" value="ECO:0007669"/>
    <property type="project" value="UniProtKB-KW"/>
</dbReference>
<feature type="active site" description="Proton acceptor" evidence="6">
    <location>
        <position position="418"/>
    </location>
</feature>
<dbReference type="InterPro" id="IPR008271">
    <property type="entry name" value="Ser/Thr_kinase_AS"/>
</dbReference>
<dbReference type="PROSITE" id="PS00108">
    <property type="entry name" value="PROTEIN_KINASE_ST"/>
    <property type="match status" value="1"/>
</dbReference>
<dbReference type="SMART" id="SM00220">
    <property type="entry name" value="S_TKc"/>
    <property type="match status" value="1"/>
</dbReference>
<dbReference type="EMBL" id="BTGC01000008">
    <property type="protein sequence ID" value="GMM52001.1"/>
    <property type="molecule type" value="Genomic_DNA"/>
</dbReference>
<dbReference type="InterPro" id="IPR000719">
    <property type="entry name" value="Prot_kinase_dom"/>
</dbReference>
<dbReference type="SUPFAM" id="SSF56112">
    <property type="entry name" value="Protein kinase-like (PK-like)"/>
    <property type="match status" value="1"/>
</dbReference>
<sequence length="611" mass="68297">MPDDGVPLDPAASSKAHYENARLSPVRQRQRLRLETQLSPESDYRAVSKLPTPVIAQRDFSPFRAPASFHDNISPNHSPSDPTFNESVYASRKSSLENPSASQKWYRQDSDRSSRSLPEVPKAFGGVLGGSLDPNFGSNLNFSSGSSGDANTNTDKNTDKNTNTNSNSNFNSNSNMHSIIPNIPISNLGRSGSLLVPKRSVRAEIQLKRSGSVGSPQRKPTTILHREQELVPVSEELPEEVYLATDTNNRQTAWEKIRVFGKGSFSEVILAQPAREFLKPEVVNEVEDEVRKELDFLDSKTTEPSIYALNKLVAIKVTTLTKSDPKNLQNQMHLFNRDLEILANLPSHPCLVRMLGYSVDQEVHNRVFFVLPLCPGGDLFDMVSMNRSKMSVSLVRRIFADVCSATVFLHEHNIVHRDIKLENVLLALTKGTCLALGNNPVSESSGIDNVNIMQYKGPVAILTDLGLARRIDPNNPTLTTRCGSDDYVPPEIILGQPYDGRETDSWALGVLLYAMMEGRLPFDPPPNAGSEGRRQGMRTAHRIARVDWDWYKRKTPSEFDGGKPIVEKCLQRRGMRQLARDTYAIPWVRDARPSDVQDVQHSEQVFDLYLH</sequence>
<dbReference type="Pfam" id="PF00069">
    <property type="entry name" value="Pkinase"/>
    <property type="match status" value="1"/>
</dbReference>